<keyword evidence="3" id="KW-1185">Reference proteome</keyword>
<dbReference type="EMBL" id="FXZE01000018">
    <property type="protein sequence ID" value="SMX98708.1"/>
    <property type="molecule type" value="Genomic_DNA"/>
</dbReference>
<organism evidence="2 3">
    <name type="scientific">Brevibacterium antiquum</name>
    <dbReference type="NCBI Taxonomy" id="234835"/>
    <lineage>
        <taxon>Bacteria</taxon>
        <taxon>Bacillati</taxon>
        <taxon>Actinomycetota</taxon>
        <taxon>Actinomycetes</taxon>
        <taxon>Micrococcales</taxon>
        <taxon>Brevibacteriaceae</taxon>
        <taxon>Brevibacterium</taxon>
    </lineage>
</organism>
<dbReference type="RefSeq" id="WP_101644330.1">
    <property type="nucleotide sequence ID" value="NZ_FXZE01000018.1"/>
</dbReference>
<name>A0A2H1KGK6_9MICO</name>
<evidence type="ECO:0000313" key="3">
    <source>
        <dbReference type="Proteomes" id="UP000234342"/>
    </source>
</evidence>
<dbReference type="Proteomes" id="UP000234342">
    <property type="component" value="Unassembled WGS sequence"/>
</dbReference>
<keyword evidence="1" id="KW-1133">Transmembrane helix</keyword>
<feature type="transmembrane region" description="Helical" evidence="1">
    <location>
        <begin position="47"/>
        <end position="71"/>
    </location>
</feature>
<proteinExistence type="predicted"/>
<evidence type="ECO:0000313" key="2">
    <source>
        <dbReference type="EMBL" id="SMX98708.1"/>
    </source>
</evidence>
<dbReference type="AlphaFoldDB" id="A0A2H1KGK6"/>
<reference evidence="3" key="1">
    <citation type="submission" date="2017-03" db="EMBL/GenBank/DDBJ databases">
        <authorList>
            <person name="Monnet C."/>
        </authorList>
    </citation>
    <scope>NUCLEOTIDE SEQUENCE [LARGE SCALE GENOMIC DNA]</scope>
    <source>
        <strain evidence="3">P10</strain>
    </source>
</reference>
<evidence type="ECO:0000256" key="1">
    <source>
        <dbReference type="SAM" id="Phobius"/>
    </source>
</evidence>
<protein>
    <submittedName>
        <fullName evidence="2">Uncharacterized protein</fullName>
    </submittedName>
</protein>
<keyword evidence="1" id="KW-0812">Transmembrane</keyword>
<feature type="transmembrane region" description="Helical" evidence="1">
    <location>
        <begin position="20"/>
        <end position="41"/>
    </location>
</feature>
<sequence>MAASKSEKRSTSTVSYKDAFKVGLVCGVAVLILSIIVTRAWQDSTAFGFAFVYAGAALVLVSAFACILNWVMRNDTQNDDQSYPILK</sequence>
<keyword evidence="1" id="KW-0472">Membrane</keyword>
<accession>A0A2H1KGK6</accession>
<gene>
    <name evidence="2" type="ORF">BANT10_03025</name>
</gene>